<evidence type="ECO:0000256" key="1">
    <source>
        <dbReference type="SAM" id="MobiDB-lite"/>
    </source>
</evidence>
<protein>
    <submittedName>
        <fullName evidence="2">Uncharacterized protein</fullName>
    </submittedName>
</protein>
<dbReference type="EMBL" id="OZ035838">
    <property type="protein sequence ID" value="CAL1583779.1"/>
    <property type="molecule type" value="Genomic_DNA"/>
</dbReference>
<sequence>MSEMEHKYYEDQKTERQMFCSKDVAAEHLDEVKKLIALVQPHLKNVLARQRRDYGIDEETFPMDYPVSEQAGDIDGTPVHNIGMERQCGKVDYRLKKLEDGGSSPGKTRGLTQLE</sequence>
<accession>A0AAV2K8L1</accession>
<evidence type="ECO:0000313" key="3">
    <source>
        <dbReference type="Proteomes" id="UP001497482"/>
    </source>
</evidence>
<feature type="region of interest" description="Disordered" evidence="1">
    <location>
        <begin position="96"/>
        <end position="115"/>
    </location>
</feature>
<evidence type="ECO:0000313" key="2">
    <source>
        <dbReference type="EMBL" id="CAL1583779.1"/>
    </source>
</evidence>
<reference evidence="2 3" key="1">
    <citation type="submission" date="2024-04" db="EMBL/GenBank/DDBJ databases">
        <authorList>
            <person name="Waldvogel A.-M."/>
            <person name="Schoenle A."/>
        </authorList>
    </citation>
    <scope>NUCLEOTIDE SEQUENCE [LARGE SCALE GENOMIC DNA]</scope>
</reference>
<keyword evidence="3" id="KW-1185">Reference proteome</keyword>
<name>A0AAV2K8L1_KNICA</name>
<organism evidence="2 3">
    <name type="scientific">Knipowitschia caucasica</name>
    <name type="common">Caucasian dwarf goby</name>
    <name type="synonym">Pomatoschistus caucasicus</name>
    <dbReference type="NCBI Taxonomy" id="637954"/>
    <lineage>
        <taxon>Eukaryota</taxon>
        <taxon>Metazoa</taxon>
        <taxon>Chordata</taxon>
        <taxon>Craniata</taxon>
        <taxon>Vertebrata</taxon>
        <taxon>Euteleostomi</taxon>
        <taxon>Actinopterygii</taxon>
        <taxon>Neopterygii</taxon>
        <taxon>Teleostei</taxon>
        <taxon>Neoteleostei</taxon>
        <taxon>Acanthomorphata</taxon>
        <taxon>Gobiaria</taxon>
        <taxon>Gobiiformes</taxon>
        <taxon>Gobioidei</taxon>
        <taxon>Gobiidae</taxon>
        <taxon>Gobiinae</taxon>
        <taxon>Knipowitschia</taxon>
    </lineage>
</organism>
<proteinExistence type="predicted"/>
<gene>
    <name evidence="2" type="ORF">KC01_LOCUS14210</name>
</gene>
<dbReference type="AlphaFoldDB" id="A0AAV2K8L1"/>
<dbReference type="Proteomes" id="UP001497482">
    <property type="component" value="Chromosome 16"/>
</dbReference>